<reference evidence="1 2" key="1">
    <citation type="submission" date="2006-02" db="EMBL/GenBank/DDBJ databases">
        <authorList>
            <person name="Waterbury J."/>
            <person name="Ferriera S."/>
            <person name="Johnson J."/>
            <person name="Kravitz S."/>
            <person name="Halpern A."/>
            <person name="Remington K."/>
            <person name="Beeson K."/>
            <person name="Tran B."/>
            <person name="Rogers Y.-H."/>
            <person name="Friedman R."/>
            <person name="Venter J.C."/>
        </authorList>
    </citation>
    <scope>NUCLEOTIDE SEQUENCE [LARGE SCALE GENOMIC DNA]</scope>
    <source>
        <strain evidence="1 2">Nb-231</strain>
    </source>
</reference>
<protein>
    <submittedName>
        <fullName evidence="1">Spermidine synthase</fullName>
    </submittedName>
</protein>
<dbReference type="SUPFAM" id="SSF53335">
    <property type="entry name" value="S-adenosyl-L-methionine-dependent methyltransferases"/>
    <property type="match status" value="1"/>
</dbReference>
<organism evidence="1 2">
    <name type="scientific">Nitrococcus mobilis Nb-231</name>
    <dbReference type="NCBI Taxonomy" id="314278"/>
    <lineage>
        <taxon>Bacteria</taxon>
        <taxon>Pseudomonadati</taxon>
        <taxon>Pseudomonadota</taxon>
        <taxon>Gammaproteobacteria</taxon>
        <taxon>Chromatiales</taxon>
        <taxon>Ectothiorhodospiraceae</taxon>
        <taxon>Nitrococcus</taxon>
    </lineage>
</organism>
<dbReference type="STRING" id="314278.NB231_17615"/>
<proteinExistence type="predicted"/>
<accession>A4BVX0</accession>
<dbReference type="RefSeq" id="WP_004998480.1">
    <property type="nucleotide sequence ID" value="NZ_AAOF01000043.1"/>
</dbReference>
<feature type="non-terminal residue" evidence="1">
    <location>
        <position position="1"/>
    </location>
</feature>
<dbReference type="EMBL" id="AAOF01000043">
    <property type="protein sequence ID" value="EAR20138.1"/>
    <property type="molecule type" value="Genomic_DNA"/>
</dbReference>
<sequence>PTYAAGFMTFGWGCHSSEPRQTPLNEIERRLAPLDLKTKYYTAAAHVASFALPGYIEALKK</sequence>
<gene>
    <name evidence="1" type="ORF">NB231_17615</name>
</gene>
<evidence type="ECO:0000313" key="1">
    <source>
        <dbReference type="EMBL" id="EAR20138.1"/>
    </source>
</evidence>
<dbReference type="Proteomes" id="UP000003374">
    <property type="component" value="Unassembled WGS sequence"/>
</dbReference>
<keyword evidence="2" id="KW-1185">Reference proteome</keyword>
<comment type="caution">
    <text evidence="1">The sequence shown here is derived from an EMBL/GenBank/DDBJ whole genome shotgun (WGS) entry which is preliminary data.</text>
</comment>
<name>A4BVX0_9GAMM</name>
<dbReference type="InterPro" id="IPR029063">
    <property type="entry name" value="SAM-dependent_MTases_sf"/>
</dbReference>
<dbReference type="AlphaFoldDB" id="A4BVX0"/>
<evidence type="ECO:0000313" key="2">
    <source>
        <dbReference type="Proteomes" id="UP000003374"/>
    </source>
</evidence>
<dbReference type="HOGENOM" id="CLU_2928118_0_0_6"/>
<dbReference type="eggNOG" id="COG0421">
    <property type="taxonomic scope" value="Bacteria"/>
</dbReference>